<sequence length="511" mass="57942">MKLYNSRTRKVEEVSPLDGKTIRIYTCGPTVYNFAHIGNFRAYVAADLLKRALLWRGFSISHTMNITDVDDKMITNSQKEFPDMEPMEALLIFGKKYTDAFWQDYHSLNILPPDTITKATDYIIQMQSLITDIVNKGYGYEKDGSVYFDVQKYAHDQHYGELMNIDMSGFKAGARIDADEYEKEHVQDFALWKAHKEGEPFWKFDLDAKTLPGRPGWHIECSAMAQDTLGVPFDIHTGGVDLKFPHHEDEIAQSTIGYEVDVPVNIWMHNEHLMVEGEKMAKSKHNFYTLRDVLEKGYSPAAIRYVLLSTHYRQPLNFTFDGLKAAQEAIYRIKEVMYQSSSVPPLLYNENAREMSPSSPSPLQGEGGPAPSGAEGGMTRGEVVEGLQKVLSRATADFATALDDDLNISKALGIIFDTIKELNSQKLYSQPIIDWLKNIDTVLGLSIVVETTPWGVSASENTKLQSLLSQRQKARDEKNFELADRLREQIESQFNGELRDTEQGQIIKEKP</sequence>
<dbReference type="GO" id="GO:0005524">
    <property type="term" value="F:ATP binding"/>
    <property type="evidence" value="ECO:0007669"/>
    <property type="project" value="UniProtKB-UniRule"/>
</dbReference>
<evidence type="ECO:0000256" key="11">
    <source>
        <dbReference type="ARBA" id="ARBA00023146"/>
    </source>
</evidence>
<dbReference type="Gene3D" id="1.20.120.1910">
    <property type="entry name" value="Cysteine-tRNA ligase, C-terminal anti-codon recognition domain"/>
    <property type="match status" value="1"/>
</dbReference>
<dbReference type="GO" id="GO:0006423">
    <property type="term" value="P:cysteinyl-tRNA aminoacylation"/>
    <property type="evidence" value="ECO:0007669"/>
    <property type="project" value="UniProtKB-UniRule"/>
</dbReference>
<evidence type="ECO:0000259" key="14">
    <source>
        <dbReference type="SMART" id="SM00840"/>
    </source>
</evidence>
<evidence type="ECO:0000256" key="12">
    <source>
        <dbReference type="HAMAP-Rule" id="MF_00041"/>
    </source>
</evidence>
<dbReference type="SUPFAM" id="SSF47323">
    <property type="entry name" value="Anticodon-binding domain of a subclass of class I aminoacyl-tRNA synthetases"/>
    <property type="match status" value="1"/>
</dbReference>
<gene>
    <name evidence="12" type="primary">cysS</name>
    <name evidence="15" type="ORF">UU43_C0004G0040</name>
</gene>
<feature type="short sequence motif" description="'KMSKS' region" evidence="12">
    <location>
        <begin position="279"/>
        <end position="283"/>
    </location>
</feature>
<evidence type="ECO:0000256" key="5">
    <source>
        <dbReference type="ARBA" id="ARBA00022598"/>
    </source>
</evidence>
<proteinExistence type="inferred from homology"/>
<comment type="similarity">
    <text evidence="2 12">Belongs to the class-I aminoacyl-tRNA synthetase family.</text>
</comment>
<protein>
    <recommendedName>
        <fullName evidence="12">Cysteine--tRNA ligase</fullName>
        <ecNumber evidence="12">6.1.1.16</ecNumber>
    </recommendedName>
    <alternativeName>
        <fullName evidence="12">Cysteinyl-tRNA synthetase</fullName>
        <shortName evidence="12">CysRS</shortName>
    </alternativeName>
</protein>
<evidence type="ECO:0000256" key="3">
    <source>
        <dbReference type="ARBA" id="ARBA00011245"/>
    </source>
</evidence>
<dbReference type="SUPFAM" id="SSF52374">
    <property type="entry name" value="Nucleotidylyl transferase"/>
    <property type="match status" value="1"/>
</dbReference>
<dbReference type="PANTHER" id="PTHR10890">
    <property type="entry name" value="CYSTEINYL-TRNA SYNTHETASE"/>
    <property type="match status" value="1"/>
</dbReference>
<dbReference type="SMART" id="SM00840">
    <property type="entry name" value="DALR_2"/>
    <property type="match status" value="1"/>
</dbReference>
<dbReference type="InterPro" id="IPR024909">
    <property type="entry name" value="Cys-tRNA/MSH_ligase"/>
</dbReference>
<evidence type="ECO:0000256" key="7">
    <source>
        <dbReference type="ARBA" id="ARBA00022741"/>
    </source>
</evidence>
<keyword evidence="4 12" id="KW-0963">Cytoplasm</keyword>
<keyword evidence="8 12" id="KW-0862">Zinc</keyword>
<feature type="short sequence motif" description="'HIGH' region" evidence="12">
    <location>
        <begin position="29"/>
        <end position="39"/>
    </location>
</feature>
<dbReference type="HAMAP" id="MF_00041">
    <property type="entry name" value="Cys_tRNA_synth"/>
    <property type="match status" value="1"/>
</dbReference>
<dbReference type="InterPro" id="IPR014729">
    <property type="entry name" value="Rossmann-like_a/b/a_fold"/>
</dbReference>
<accession>A0A0G0XUL9</accession>
<dbReference type="Pfam" id="PF09190">
    <property type="entry name" value="DALR_2"/>
    <property type="match status" value="1"/>
</dbReference>
<feature type="domain" description="Cysteinyl-tRNA synthetase class Ia DALR" evidence="14">
    <location>
        <begin position="397"/>
        <end position="455"/>
    </location>
</feature>
<evidence type="ECO:0000256" key="9">
    <source>
        <dbReference type="ARBA" id="ARBA00022840"/>
    </source>
</evidence>
<keyword evidence="9 12" id="KW-0067">ATP-binding</keyword>
<dbReference type="InterPro" id="IPR015273">
    <property type="entry name" value="Cys-tRNA-synt_Ia_DALR"/>
</dbReference>
<evidence type="ECO:0000256" key="1">
    <source>
        <dbReference type="ARBA" id="ARBA00004496"/>
    </source>
</evidence>
<dbReference type="PATRIC" id="fig|1618635.3.peg.338"/>
<name>A0A0G0XUL9_9BACT</name>
<feature type="binding site" evidence="12">
    <location>
        <position position="246"/>
    </location>
    <ligand>
        <name>Zn(2+)</name>
        <dbReference type="ChEBI" id="CHEBI:29105"/>
    </ligand>
</feature>
<dbReference type="Gene3D" id="3.40.50.620">
    <property type="entry name" value="HUPs"/>
    <property type="match status" value="1"/>
</dbReference>
<feature type="binding site" evidence="12">
    <location>
        <position position="27"/>
    </location>
    <ligand>
        <name>Zn(2+)</name>
        <dbReference type="ChEBI" id="CHEBI:29105"/>
    </ligand>
</feature>
<dbReference type="Proteomes" id="UP000034190">
    <property type="component" value="Unassembled WGS sequence"/>
</dbReference>
<evidence type="ECO:0000256" key="4">
    <source>
        <dbReference type="ARBA" id="ARBA00022490"/>
    </source>
</evidence>
<evidence type="ECO:0000256" key="6">
    <source>
        <dbReference type="ARBA" id="ARBA00022723"/>
    </source>
</evidence>
<feature type="binding site" evidence="12">
    <location>
        <position position="282"/>
    </location>
    <ligand>
        <name>ATP</name>
        <dbReference type="ChEBI" id="CHEBI:30616"/>
    </ligand>
</feature>
<evidence type="ECO:0000256" key="8">
    <source>
        <dbReference type="ARBA" id="ARBA00022833"/>
    </source>
</evidence>
<evidence type="ECO:0000256" key="13">
    <source>
        <dbReference type="SAM" id="MobiDB-lite"/>
    </source>
</evidence>
<evidence type="ECO:0000313" key="16">
    <source>
        <dbReference type="Proteomes" id="UP000034190"/>
    </source>
</evidence>
<organism evidence="15 16">
    <name type="scientific">Candidatus Falkowbacteria bacterium GW2011_GWA2_41_14</name>
    <dbReference type="NCBI Taxonomy" id="1618635"/>
    <lineage>
        <taxon>Bacteria</taxon>
        <taxon>Candidatus Falkowiibacteriota</taxon>
    </lineage>
</organism>
<dbReference type="EMBL" id="LCAP01000004">
    <property type="protein sequence ID" value="KKR91592.1"/>
    <property type="molecule type" value="Genomic_DNA"/>
</dbReference>
<dbReference type="Pfam" id="PF01406">
    <property type="entry name" value="tRNA-synt_1e"/>
    <property type="match status" value="1"/>
</dbReference>
<feature type="binding site" evidence="12">
    <location>
        <position position="250"/>
    </location>
    <ligand>
        <name>Zn(2+)</name>
        <dbReference type="ChEBI" id="CHEBI:29105"/>
    </ligand>
</feature>
<evidence type="ECO:0000256" key="2">
    <source>
        <dbReference type="ARBA" id="ARBA00005594"/>
    </source>
</evidence>
<dbReference type="NCBIfam" id="TIGR00435">
    <property type="entry name" value="cysS"/>
    <property type="match status" value="1"/>
</dbReference>
<dbReference type="AlphaFoldDB" id="A0A0G0XUL9"/>
<feature type="compositionally biased region" description="Gly residues" evidence="13">
    <location>
        <begin position="365"/>
        <end position="378"/>
    </location>
</feature>
<evidence type="ECO:0000313" key="15">
    <source>
        <dbReference type="EMBL" id="KKR91592.1"/>
    </source>
</evidence>
<dbReference type="InterPro" id="IPR015803">
    <property type="entry name" value="Cys-tRNA-ligase"/>
</dbReference>
<dbReference type="EC" id="6.1.1.16" evidence="12"/>
<dbReference type="PRINTS" id="PR00983">
    <property type="entry name" value="TRNASYNTHCYS"/>
</dbReference>
<comment type="subcellular location">
    <subcellularLocation>
        <location evidence="1 12">Cytoplasm</location>
    </subcellularLocation>
</comment>
<dbReference type="InterPro" id="IPR032678">
    <property type="entry name" value="tRNA-synt_1_cat_dom"/>
</dbReference>
<dbReference type="GO" id="GO:0008270">
    <property type="term" value="F:zinc ion binding"/>
    <property type="evidence" value="ECO:0007669"/>
    <property type="project" value="UniProtKB-UniRule"/>
</dbReference>
<keyword evidence="7 12" id="KW-0547">Nucleotide-binding</keyword>
<comment type="catalytic activity">
    <reaction evidence="12">
        <text>tRNA(Cys) + L-cysteine + ATP = L-cysteinyl-tRNA(Cys) + AMP + diphosphate</text>
        <dbReference type="Rhea" id="RHEA:17773"/>
        <dbReference type="Rhea" id="RHEA-COMP:9661"/>
        <dbReference type="Rhea" id="RHEA-COMP:9679"/>
        <dbReference type="ChEBI" id="CHEBI:30616"/>
        <dbReference type="ChEBI" id="CHEBI:33019"/>
        <dbReference type="ChEBI" id="CHEBI:35235"/>
        <dbReference type="ChEBI" id="CHEBI:78442"/>
        <dbReference type="ChEBI" id="CHEBI:78517"/>
        <dbReference type="ChEBI" id="CHEBI:456215"/>
        <dbReference type="EC" id="6.1.1.16"/>
    </reaction>
</comment>
<dbReference type="PANTHER" id="PTHR10890:SF3">
    <property type="entry name" value="CYSTEINE--TRNA LIGASE, CYTOPLASMIC"/>
    <property type="match status" value="1"/>
</dbReference>
<dbReference type="GO" id="GO:0004817">
    <property type="term" value="F:cysteine-tRNA ligase activity"/>
    <property type="evidence" value="ECO:0007669"/>
    <property type="project" value="UniProtKB-UniRule"/>
</dbReference>
<evidence type="ECO:0000256" key="10">
    <source>
        <dbReference type="ARBA" id="ARBA00022917"/>
    </source>
</evidence>
<feature type="region of interest" description="Disordered" evidence="13">
    <location>
        <begin position="351"/>
        <end position="378"/>
    </location>
</feature>
<keyword evidence="11 12" id="KW-0030">Aminoacyl-tRNA synthetase</keyword>
<reference evidence="15 16" key="1">
    <citation type="journal article" date="2015" name="Nature">
        <title>rRNA introns, odd ribosomes, and small enigmatic genomes across a large radiation of phyla.</title>
        <authorList>
            <person name="Brown C.T."/>
            <person name="Hug L.A."/>
            <person name="Thomas B.C."/>
            <person name="Sharon I."/>
            <person name="Castelle C.J."/>
            <person name="Singh A."/>
            <person name="Wilkins M.J."/>
            <person name="Williams K.H."/>
            <person name="Banfield J.F."/>
        </authorList>
    </citation>
    <scope>NUCLEOTIDE SEQUENCE [LARGE SCALE GENOMIC DNA]</scope>
</reference>
<keyword evidence="5 12" id="KW-0436">Ligase</keyword>
<feature type="binding site" evidence="12">
    <location>
        <position position="221"/>
    </location>
    <ligand>
        <name>Zn(2+)</name>
        <dbReference type="ChEBI" id="CHEBI:29105"/>
    </ligand>
</feature>
<dbReference type="GO" id="GO:0005829">
    <property type="term" value="C:cytosol"/>
    <property type="evidence" value="ECO:0007669"/>
    <property type="project" value="TreeGrafter"/>
</dbReference>
<comment type="subunit">
    <text evidence="3 12">Monomer.</text>
</comment>
<dbReference type="InterPro" id="IPR009080">
    <property type="entry name" value="tRNAsynth_Ia_anticodon-bd"/>
</dbReference>
<dbReference type="CDD" id="cd00672">
    <property type="entry name" value="CysRS_core"/>
    <property type="match status" value="1"/>
</dbReference>
<comment type="cofactor">
    <cofactor evidence="12">
        <name>Zn(2+)</name>
        <dbReference type="ChEBI" id="CHEBI:29105"/>
    </cofactor>
    <text evidence="12">Binds 1 zinc ion per subunit.</text>
</comment>
<keyword evidence="10 12" id="KW-0648">Protein biosynthesis</keyword>
<keyword evidence="6 12" id="KW-0479">Metal-binding</keyword>
<comment type="caution">
    <text evidence="15">The sequence shown here is derived from an EMBL/GenBank/DDBJ whole genome shotgun (WGS) entry which is preliminary data.</text>
</comment>